<evidence type="ECO:0000313" key="1">
    <source>
        <dbReference type="EMBL" id="OMP11652.1"/>
    </source>
</evidence>
<dbReference type="Proteomes" id="UP000187203">
    <property type="component" value="Unassembled WGS sequence"/>
</dbReference>
<name>A0A1R3KX50_9ROSI</name>
<dbReference type="AlphaFoldDB" id="A0A1R3KX50"/>
<protein>
    <submittedName>
        <fullName evidence="1">Uncharacterized protein</fullName>
    </submittedName>
</protein>
<proteinExistence type="predicted"/>
<dbReference type="EMBL" id="AWUE01010448">
    <property type="protein sequence ID" value="OMP11652.1"/>
    <property type="molecule type" value="Genomic_DNA"/>
</dbReference>
<organism evidence="1 2">
    <name type="scientific">Corchorus olitorius</name>
    <dbReference type="NCBI Taxonomy" id="93759"/>
    <lineage>
        <taxon>Eukaryota</taxon>
        <taxon>Viridiplantae</taxon>
        <taxon>Streptophyta</taxon>
        <taxon>Embryophyta</taxon>
        <taxon>Tracheophyta</taxon>
        <taxon>Spermatophyta</taxon>
        <taxon>Magnoliopsida</taxon>
        <taxon>eudicotyledons</taxon>
        <taxon>Gunneridae</taxon>
        <taxon>Pentapetalae</taxon>
        <taxon>rosids</taxon>
        <taxon>malvids</taxon>
        <taxon>Malvales</taxon>
        <taxon>Malvaceae</taxon>
        <taxon>Grewioideae</taxon>
        <taxon>Apeibeae</taxon>
        <taxon>Corchorus</taxon>
    </lineage>
</organism>
<comment type="caution">
    <text evidence="1">The sequence shown here is derived from an EMBL/GenBank/DDBJ whole genome shotgun (WGS) entry which is preliminary data.</text>
</comment>
<gene>
    <name evidence="1" type="ORF">COLO4_03743</name>
</gene>
<evidence type="ECO:0000313" key="2">
    <source>
        <dbReference type="Proteomes" id="UP000187203"/>
    </source>
</evidence>
<keyword evidence="2" id="KW-1185">Reference proteome</keyword>
<reference evidence="2" key="1">
    <citation type="submission" date="2013-09" db="EMBL/GenBank/DDBJ databases">
        <title>Corchorus olitorius genome sequencing.</title>
        <authorList>
            <person name="Alam M."/>
            <person name="Haque M.S."/>
            <person name="Islam M.S."/>
            <person name="Emdad E.M."/>
            <person name="Islam M.M."/>
            <person name="Ahmed B."/>
            <person name="Halim A."/>
            <person name="Hossen Q.M.M."/>
            <person name="Hossain M.Z."/>
            <person name="Ahmed R."/>
            <person name="Khan M.M."/>
            <person name="Islam R."/>
            <person name="Rashid M.M."/>
            <person name="Khan S.A."/>
            <person name="Rahman M.S."/>
            <person name="Alam M."/>
            <person name="Yahiya A.S."/>
            <person name="Khan M.S."/>
            <person name="Azam M.S."/>
            <person name="Haque T."/>
            <person name="Lashkar M.Z.H."/>
            <person name="Akhand A.I."/>
            <person name="Morshed G."/>
            <person name="Roy S."/>
            <person name="Uddin K.S."/>
            <person name="Rabeya T."/>
            <person name="Hossain A.S."/>
            <person name="Chowdhury A."/>
            <person name="Snigdha A.R."/>
            <person name="Mortoza M.S."/>
            <person name="Matin S.A."/>
            <person name="Hoque S.M.E."/>
            <person name="Islam M.K."/>
            <person name="Roy D.K."/>
            <person name="Haider R."/>
            <person name="Moosa M.M."/>
            <person name="Elias S.M."/>
            <person name="Hasan A.M."/>
            <person name="Jahan S."/>
            <person name="Shafiuddin M."/>
            <person name="Mahmood N."/>
            <person name="Shommy N.S."/>
        </authorList>
    </citation>
    <scope>NUCLEOTIDE SEQUENCE [LARGE SCALE GENOMIC DNA]</scope>
    <source>
        <strain evidence="2">cv. O-4</strain>
    </source>
</reference>
<sequence>MNTGTNAVTFVAVDNSLRRTVAVEQLRAQQVRCTLRRMLSVADWYLRRIIPFCDGICPSP</sequence>
<accession>A0A1R3KX50</accession>